<dbReference type="Proteomes" id="UP001488838">
    <property type="component" value="Unassembled WGS sequence"/>
</dbReference>
<dbReference type="PROSITE" id="PS00022">
    <property type="entry name" value="EGF_1"/>
    <property type="match status" value="3"/>
</dbReference>
<dbReference type="GO" id="GO:0016020">
    <property type="term" value="C:membrane"/>
    <property type="evidence" value="ECO:0007669"/>
    <property type="project" value="TreeGrafter"/>
</dbReference>
<dbReference type="InterPro" id="IPR000742">
    <property type="entry name" value="EGF"/>
</dbReference>
<feature type="disulfide bond" evidence="1">
    <location>
        <begin position="412"/>
        <end position="421"/>
    </location>
</feature>
<dbReference type="CDD" id="cd00055">
    <property type="entry name" value="EGF_Lam"/>
    <property type="match status" value="1"/>
</dbReference>
<feature type="domain" description="EGF-like" evidence="2">
    <location>
        <begin position="387"/>
        <end position="422"/>
    </location>
</feature>
<feature type="domain" description="EGF-like" evidence="2">
    <location>
        <begin position="123"/>
        <end position="158"/>
    </location>
</feature>
<dbReference type="InterPro" id="IPR002049">
    <property type="entry name" value="LE_dom"/>
</dbReference>
<dbReference type="FunFam" id="2.170.300.10:FF:000006">
    <property type="entry name" value="Multiple epidermal growth factor-like domains protein 11"/>
    <property type="match status" value="1"/>
</dbReference>
<organism evidence="3 4">
    <name type="scientific">Myodes glareolus</name>
    <name type="common">Bank vole</name>
    <name type="synonym">Clethrionomys glareolus</name>
    <dbReference type="NCBI Taxonomy" id="447135"/>
    <lineage>
        <taxon>Eukaryota</taxon>
        <taxon>Metazoa</taxon>
        <taxon>Chordata</taxon>
        <taxon>Craniata</taxon>
        <taxon>Vertebrata</taxon>
        <taxon>Euteleostomi</taxon>
        <taxon>Mammalia</taxon>
        <taxon>Eutheria</taxon>
        <taxon>Euarchontoglires</taxon>
        <taxon>Glires</taxon>
        <taxon>Rodentia</taxon>
        <taxon>Myomorpha</taxon>
        <taxon>Muroidea</taxon>
        <taxon>Cricetidae</taxon>
        <taxon>Arvicolinae</taxon>
        <taxon>Myodes</taxon>
    </lineage>
</organism>
<evidence type="ECO:0000259" key="2">
    <source>
        <dbReference type="PROSITE" id="PS50026"/>
    </source>
</evidence>
<dbReference type="PROSITE" id="PS01186">
    <property type="entry name" value="EGF_2"/>
    <property type="match status" value="1"/>
</dbReference>
<evidence type="ECO:0000313" key="4">
    <source>
        <dbReference type="Proteomes" id="UP001488838"/>
    </source>
</evidence>
<feature type="disulfide bond" evidence="1">
    <location>
        <begin position="148"/>
        <end position="157"/>
    </location>
</feature>
<evidence type="ECO:0000313" key="3">
    <source>
        <dbReference type="EMBL" id="KAK7810313.1"/>
    </source>
</evidence>
<evidence type="ECO:0000256" key="1">
    <source>
        <dbReference type="PROSITE-ProRule" id="PRU00076"/>
    </source>
</evidence>
<dbReference type="PANTHER" id="PTHR24052">
    <property type="entry name" value="DELTA-RELATED"/>
    <property type="match status" value="1"/>
</dbReference>
<dbReference type="PRINTS" id="PR00011">
    <property type="entry name" value="EGFLAMININ"/>
</dbReference>
<proteinExistence type="predicted"/>
<feature type="non-terminal residue" evidence="3">
    <location>
        <position position="483"/>
    </location>
</feature>
<gene>
    <name evidence="3" type="ORF">U0070_009347</name>
</gene>
<reference evidence="3 4" key="1">
    <citation type="journal article" date="2023" name="bioRxiv">
        <title>Conserved and derived expression patterns and positive selection on dental genes reveal complex evolutionary context of ever-growing rodent molars.</title>
        <authorList>
            <person name="Calamari Z.T."/>
            <person name="Song A."/>
            <person name="Cohen E."/>
            <person name="Akter M."/>
            <person name="Roy R.D."/>
            <person name="Hallikas O."/>
            <person name="Christensen M.M."/>
            <person name="Li P."/>
            <person name="Marangoni P."/>
            <person name="Jernvall J."/>
            <person name="Klein O.D."/>
        </authorList>
    </citation>
    <scope>NUCLEOTIDE SEQUENCE [LARGE SCALE GENOMIC DNA]</scope>
    <source>
        <strain evidence="3">V071</strain>
    </source>
</reference>
<keyword evidence="1" id="KW-1015">Disulfide bond</keyword>
<dbReference type="PANTHER" id="PTHR24052:SF12">
    <property type="entry name" value="PLATELET ENDOTHELIAL AGGREGATION RECEPTOR 1"/>
    <property type="match status" value="1"/>
</dbReference>
<keyword evidence="1" id="KW-0245">EGF-like domain</keyword>
<dbReference type="Gene3D" id="2.170.300.10">
    <property type="entry name" value="Tie2 ligand-binding domain superfamily"/>
    <property type="match status" value="3"/>
</dbReference>
<dbReference type="SMART" id="SM00180">
    <property type="entry name" value="EGF_Lam"/>
    <property type="match status" value="3"/>
</dbReference>
<comment type="caution">
    <text evidence="1">Lacks conserved residue(s) required for the propagation of feature annotation.</text>
</comment>
<dbReference type="AlphaFoldDB" id="A0AAW0I8B9"/>
<dbReference type="PROSITE" id="PS50026">
    <property type="entry name" value="EGF_3"/>
    <property type="match status" value="2"/>
</dbReference>
<name>A0AAW0I8B9_MYOGA</name>
<comment type="caution">
    <text evidence="3">The sequence shown here is derived from an EMBL/GenBank/DDBJ whole genome shotgun (WGS) entry which is preliminary data.</text>
</comment>
<dbReference type="InterPro" id="IPR052485">
    <property type="entry name" value="MEGF_diff_regulators"/>
</dbReference>
<protein>
    <recommendedName>
        <fullName evidence="2">EGF-like domain-containing protein</fullName>
    </recommendedName>
</protein>
<dbReference type="EMBL" id="JBBHLL010000199">
    <property type="protein sequence ID" value="KAK7810313.1"/>
    <property type="molecule type" value="Genomic_DNA"/>
</dbReference>
<dbReference type="Pfam" id="PF00053">
    <property type="entry name" value="EGF_laminin"/>
    <property type="match status" value="1"/>
</dbReference>
<dbReference type="SMART" id="SM00181">
    <property type="entry name" value="EGF"/>
    <property type="match status" value="4"/>
</dbReference>
<sequence>MVVVKIFVPLANMGHSVSSDVPARMEVSAIMAQCVVSPALRVALERIVPKNASATTEERVTLLQANVTAAQDTPGNGRQTVHPAALQDGTKDDKEEALRFVERPKGSCGQKMRCQDECPVGTYGAGCAETCRCVNGGKCYHVSGACLCEAGFAGELCEARLCPEGLYGIKCDKRCPCHLDNTHSCHPMSGECGCKPGWSGLYCNETCSPGFYGETCQQICSCQNGADCDSVTGRCACAPGFKGINCSTPCPLGSYGINCSSRCRCKNDAVCSPVDGSCICKAVAQGCVSVLASLTDHRAQLAACFLGGSFSFLVEAFCGRAKTVCHCCDWGWAALLSISKMSLKGDMGLETLSKAPGPPLSSHTLCRSCHAGWHGVDCSISCPSGTWGFGCNLTCQCLNGGACNTLDGTCTCAPGWRGKKCELPCQVCGLWVDTPGGLCRRVDFFAHFVDGTYGLNCAERCDCSHADGCHPTTGHCRCLPGWS</sequence>
<accession>A0AAW0I8B9</accession>
<keyword evidence="4" id="KW-1185">Reference proteome</keyword>